<gene>
    <name evidence="2" type="ORF">L0U88_04900</name>
</gene>
<proteinExistence type="predicted"/>
<dbReference type="EMBL" id="JAKEVY010000001">
    <property type="protein sequence ID" value="MCF1713969.1"/>
    <property type="molecule type" value="Genomic_DNA"/>
</dbReference>
<sequence length="267" mass="30110">MKYLILFGWVLLLSCSAAKVAVPGEFEKGATAMKVKGVNGWMINQTLTIGEYETSPVKRGWDFSSVWQASRISFRPEDQILKVFDINTDNRSLTEKSKLQFTIENGKEKAAVFALEKLSEKQLVFKNRNPRWGELAATTNLQYAFSAAIMLVSEKQPEPWQLVMVHKEGRAEMVEEQGYLTNGDVQFTIETLRIGSYTNKKGKEMKVLGGPSFAGYEIRFEDGVVGVVDMLDNQVWMVNELYPAYKMILAAASASLLLKQKKDLSNR</sequence>
<organism evidence="2 3">
    <name type="scientific">Flavihumibacter fluminis</name>
    <dbReference type="NCBI Taxonomy" id="2909236"/>
    <lineage>
        <taxon>Bacteria</taxon>
        <taxon>Pseudomonadati</taxon>
        <taxon>Bacteroidota</taxon>
        <taxon>Chitinophagia</taxon>
        <taxon>Chitinophagales</taxon>
        <taxon>Chitinophagaceae</taxon>
        <taxon>Flavihumibacter</taxon>
    </lineage>
</organism>
<keyword evidence="3" id="KW-1185">Reference proteome</keyword>
<keyword evidence="1" id="KW-0732">Signal</keyword>
<dbReference type="Proteomes" id="UP001200145">
    <property type="component" value="Unassembled WGS sequence"/>
</dbReference>
<evidence type="ECO:0000256" key="1">
    <source>
        <dbReference type="SAM" id="SignalP"/>
    </source>
</evidence>
<protein>
    <submittedName>
        <fullName evidence="2">Uncharacterized protein</fullName>
    </submittedName>
</protein>
<accession>A0ABS9BE46</accession>
<reference evidence="2 3" key="1">
    <citation type="submission" date="2022-01" db="EMBL/GenBank/DDBJ databases">
        <title>Flavihumibacter sp. nov., isolated from sediment of a river.</title>
        <authorList>
            <person name="Liu H."/>
        </authorList>
    </citation>
    <scope>NUCLEOTIDE SEQUENCE [LARGE SCALE GENOMIC DNA]</scope>
    <source>
        <strain evidence="2 3">RY-1</strain>
    </source>
</reference>
<evidence type="ECO:0000313" key="2">
    <source>
        <dbReference type="EMBL" id="MCF1713969.1"/>
    </source>
</evidence>
<evidence type="ECO:0000313" key="3">
    <source>
        <dbReference type="Proteomes" id="UP001200145"/>
    </source>
</evidence>
<name>A0ABS9BE46_9BACT</name>
<dbReference type="PROSITE" id="PS51257">
    <property type="entry name" value="PROKAR_LIPOPROTEIN"/>
    <property type="match status" value="1"/>
</dbReference>
<feature type="signal peptide" evidence="1">
    <location>
        <begin position="1"/>
        <end position="21"/>
    </location>
</feature>
<dbReference type="RefSeq" id="WP_234864496.1">
    <property type="nucleotide sequence ID" value="NZ_JAKEVY010000001.1"/>
</dbReference>
<feature type="chain" id="PRO_5046190666" evidence="1">
    <location>
        <begin position="22"/>
        <end position="267"/>
    </location>
</feature>
<comment type="caution">
    <text evidence="2">The sequence shown here is derived from an EMBL/GenBank/DDBJ whole genome shotgun (WGS) entry which is preliminary data.</text>
</comment>